<proteinExistence type="predicted"/>
<accession>A0A0V0GR93</accession>
<protein>
    <submittedName>
        <fullName evidence="1">Putative ovule protein</fullName>
    </submittedName>
</protein>
<evidence type="ECO:0000313" key="1">
    <source>
        <dbReference type="EMBL" id="JAP09771.1"/>
    </source>
</evidence>
<sequence length="67" mass="7738">MLNSFTLHKWRNSLKISIPNKLLKQKRQPLISALLETSSRSFKKCSTQDSYPNYPNCTSLPIIQETV</sequence>
<name>A0A0V0GR93_SOLCH</name>
<organism evidence="1">
    <name type="scientific">Solanum chacoense</name>
    <name type="common">Chaco potato</name>
    <dbReference type="NCBI Taxonomy" id="4108"/>
    <lineage>
        <taxon>Eukaryota</taxon>
        <taxon>Viridiplantae</taxon>
        <taxon>Streptophyta</taxon>
        <taxon>Embryophyta</taxon>
        <taxon>Tracheophyta</taxon>
        <taxon>Spermatophyta</taxon>
        <taxon>Magnoliopsida</taxon>
        <taxon>eudicotyledons</taxon>
        <taxon>Gunneridae</taxon>
        <taxon>Pentapetalae</taxon>
        <taxon>asterids</taxon>
        <taxon>lamiids</taxon>
        <taxon>Solanales</taxon>
        <taxon>Solanaceae</taxon>
        <taxon>Solanoideae</taxon>
        <taxon>Solaneae</taxon>
        <taxon>Solanum</taxon>
    </lineage>
</organism>
<dbReference type="EMBL" id="GEDG01034359">
    <property type="protein sequence ID" value="JAP09771.1"/>
    <property type="molecule type" value="Transcribed_RNA"/>
</dbReference>
<dbReference type="AlphaFoldDB" id="A0A0V0GR93"/>
<reference evidence="1" key="1">
    <citation type="submission" date="2015-12" db="EMBL/GenBank/DDBJ databases">
        <title>Gene expression during late stages of embryo sac development: a critical building block for successful pollen-pistil interactions.</title>
        <authorList>
            <person name="Liu Y."/>
            <person name="Joly V."/>
            <person name="Sabar M."/>
            <person name="Matton D.P."/>
        </authorList>
    </citation>
    <scope>NUCLEOTIDE SEQUENCE</scope>
</reference>